<dbReference type="EMBL" id="CAJFCV020000002">
    <property type="protein sequence ID" value="CAG9100062.1"/>
    <property type="molecule type" value="Genomic_DNA"/>
</dbReference>
<organism evidence="3 5">
    <name type="scientific">Bursaphelenchus xylophilus</name>
    <name type="common">Pinewood nematode worm</name>
    <name type="synonym">Aphelenchoides xylophilus</name>
    <dbReference type="NCBI Taxonomy" id="6326"/>
    <lineage>
        <taxon>Eukaryota</taxon>
        <taxon>Metazoa</taxon>
        <taxon>Ecdysozoa</taxon>
        <taxon>Nematoda</taxon>
        <taxon>Chromadorea</taxon>
        <taxon>Rhabditida</taxon>
        <taxon>Tylenchina</taxon>
        <taxon>Tylenchomorpha</taxon>
        <taxon>Aphelenchoidea</taxon>
        <taxon>Aphelenchoididae</taxon>
        <taxon>Bursaphelenchus</taxon>
    </lineage>
</organism>
<dbReference type="AlphaFoldDB" id="A0A1I7SWZ1"/>
<evidence type="ECO:0000313" key="4">
    <source>
        <dbReference type="Proteomes" id="UP000659654"/>
    </source>
</evidence>
<evidence type="ECO:0000313" key="5">
    <source>
        <dbReference type="WBParaSite" id="BXY_1757400.1"/>
    </source>
</evidence>
<reference evidence="2" key="2">
    <citation type="submission" date="2020-08" db="EMBL/GenBank/DDBJ databases">
        <authorList>
            <person name="Kikuchi T."/>
        </authorList>
    </citation>
    <scope>NUCLEOTIDE SEQUENCE</scope>
    <source>
        <strain evidence="1">Ka4C1</strain>
    </source>
</reference>
<gene>
    <name evidence="1" type="ORF">BXYJ_LOCUS4667</name>
</gene>
<keyword evidence="4" id="KW-1185">Reference proteome</keyword>
<reference evidence="5" key="1">
    <citation type="submission" date="2016-11" db="UniProtKB">
        <authorList>
            <consortium name="WormBaseParasite"/>
        </authorList>
    </citation>
    <scope>IDENTIFICATION</scope>
</reference>
<dbReference type="EMBL" id="CAJFDI010000002">
    <property type="protein sequence ID" value="CAD5216702.1"/>
    <property type="molecule type" value="Genomic_DNA"/>
</dbReference>
<proteinExistence type="predicted"/>
<dbReference type="Gene3D" id="3.75.10.10">
    <property type="entry name" value="L-arginine/glycine Amidinotransferase, Chain A"/>
    <property type="match status" value="1"/>
</dbReference>
<evidence type="ECO:0000313" key="1">
    <source>
        <dbReference type="EMBL" id="CAD5216702.1"/>
    </source>
</evidence>
<protein>
    <submittedName>
        <fullName evidence="1">(pine wood nematode) hypothetical protein</fullName>
    </submittedName>
</protein>
<accession>A0A1I7SWZ1</accession>
<name>A0A1I7SWZ1_BURXY</name>
<evidence type="ECO:0000313" key="3">
    <source>
        <dbReference type="Proteomes" id="UP000095284"/>
    </source>
</evidence>
<dbReference type="WBParaSite" id="BXY_1757400.1">
    <property type="protein sequence ID" value="BXY_1757400.1"/>
    <property type="gene ID" value="BXY_1757400"/>
</dbReference>
<dbReference type="Proteomes" id="UP000582659">
    <property type="component" value="Unassembled WGS sequence"/>
</dbReference>
<dbReference type="SUPFAM" id="SSF55909">
    <property type="entry name" value="Pentein"/>
    <property type="match status" value="1"/>
</dbReference>
<dbReference type="SMR" id="A0A1I7SWZ1"/>
<sequence length="437" mass="49842">MPPSHEGAPHHDSRARDDLTVCRNGFRWLVAEIAATDFGTAHSVFLSPSEGPPGVGAPKLYHLALLFCELLFNCVMSRHISLLIWVSVLGWLARAQQRPFNLAHENRSLIVMVAPSVWDNVYQEAFLDIINFQLEFAKALHEHENVVLIADKHTMPYLDGRVPNMKNRLPYDALIEANLYDINVHDYAPQGVKNLVKFIYRNKNMADISDKQVDDGFNRFLIDNRIRIDKREMDLTLSGRDVVDNGMNKAVISENVQRLNENRLPDWGIMIKLSNAFRKVVMVEKPEDYETMRLDDIFLFIDEDILAIPPLKEPERAELEAAIKRKFRNEIILIDLPVSGITPIGNCGFYTAALSTEKYVYVPVYGNDPSNWNHGFSTMDDKMALNIIGANTRKKVIPISVPMSFCKRNLSLRSITWTVHGQTADQLISIPRRKFTL</sequence>
<dbReference type="Proteomes" id="UP000659654">
    <property type="component" value="Unassembled WGS sequence"/>
</dbReference>
<dbReference type="OrthoDB" id="544103at2759"/>
<dbReference type="Proteomes" id="UP000095284">
    <property type="component" value="Unplaced"/>
</dbReference>
<evidence type="ECO:0000313" key="2">
    <source>
        <dbReference type="EMBL" id="CAG9100062.1"/>
    </source>
</evidence>